<dbReference type="Gene3D" id="2.60.40.1180">
    <property type="entry name" value="Golgi alpha-mannosidase II"/>
    <property type="match status" value="1"/>
</dbReference>
<dbReference type="SUPFAM" id="SSF51445">
    <property type="entry name" value="(Trans)glycosidases"/>
    <property type="match status" value="1"/>
</dbReference>
<dbReference type="InterPro" id="IPR013783">
    <property type="entry name" value="Ig-like_fold"/>
</dbReference>
<evidence type="ECO:0000256" key="9">
    <source>
        <dbReference type="ARBA" id="ARBA00023056"/>
    </source>
</evidence>
<dbReference type="InterPro" id="IPR017853">
    <property type="entry name" value="GH"/>
</dbReference>
<evidence type="ECO:0000256" key="5">
    <source>
        <dbReference type="ARBA" id="ARBA00009000"/>
    </source>
</evidence>
<feature type="region of interest" description="Disordered" evidence="12">
    <location>
        <begin position="489"/>
        <end position="550"/>
    </location>
</feature>
<feature type="domain" description="Glycosyl hydrolase family 13 catalytic" evidence="13">
    <location>
        <begin position="794"/>
        <end position="1129"/>
    </location>
</feature>
<reference evidence="14" key="1">
    <citation type="submission" date="2015-04" db="EMBL/GenBank/DDBJ databases">
        <authorList>
            <person name="Syromyatnikov M.Y."/>
            <person name="Popov V.N."/>
        </authorList>
    </citation>
    <scope>NUCLEOTIDE SEQUENCE</scope>
    <source>
        <strain evidence="14">MO-1</strain>
    </source>
</reference>
<feature type="active site" description="Proton donor" evidence="11">
    <location>
        <position position="1002"/>
    </location>
</feature>
<dbReference type="NCBIfam" id="NF003811">
    <property type="entry name" value="PRK05402.1"/>
    <property type="match status" value="1"/>
</dbReference>
<evidence type="ECO:0000256" key="10">
    <source>
        <dbReference type="ARBA" id="ARBA00023277"/>
    </source>
</evidence>
<dbReference type="InterPro" id="IPR004300">
    <property type="entry name" value="Glyco_hydro_57_N"/>
</dbReference>
<dbReference type="GO" id="GO:0005829">
    <property type="term" value="C:cytosol"/>
    <property type="evidence" value="ECO:0007669"/>
    <property type="project" value="TreeGrafter"/>
</dbReference>
<keyword evidence="7 11" id="KW-0328">Glycosyltransferase</keyword>
<dbReference type="FunFam" id="2.60.40.10:FF:000169">
    <property type="entry name" value="1,4-alpha-glucan branching enzyme GlgB"/>
    <property type="match status" value="1"/>
</dbReference>
<keyword evidence="6 11" id="KW-0321">Glycogen metabolism</keyword>
<comment type="pathway">
    <text evidence="3 11">Glycan biosynthesis; glycogen biosynthesis.</text>
</comment>
<dbReference type="FunFam" id="3.20.20.80:FF:000003">
    <property type="entry name" value="1,4-alpha-glucan branching enzyme GlgB"/>
    <property type="match status" value="1"/>
</dbReference>
<dbReference type="InterPro" id="IPR013780">
    <property type="entry name" value="Glyco_hydro_b"/>
</dbReference>
<accession>A0A1S7LDG1</accession>
<name>A0A1S7LDG1_MAGMO</name>
<proteinExistence type="inferred from homology"/>
<organism evidence="14">
    <name type="scientific">Magnetococcus massalia (strain MO-1)</name>
    <dbReference type="NCBI Taxonomy" id="451514"/>
    <lineage>
        <taxon>Bacteria</taxon>
        <taxon>Pseudomonadati</taxon>
        <taxon>Pseudomonadota</taxon>
        <taxon>Magnetococcia</taxon>
        <taxon>Magnetococcales</taxon>
        <taxon>Magnetococcaceae</taxon>
        <taxon>Magnetococcus</taxon>
    </lineage>
</organism>
<feature type="region of interest" description="Disordered" evidence="12">
    <location>
        <begin position="1282"/>
        <end position="1317"/>
    </location>
</feature>
<dbReference type="InterPro" id="IPR014756">
    <property type="entry name" value="Ig_E-set"/>
</dbReference>
<dbReference type="Pfam" id="PF22019">
    <property type="entry name" value="GlgB_N"/>
    <property type="match status" value="1"/>
</dbReference>
<gene>
    <name evidence="11" type="primary">glgB</name>
    <name evidence="14" type="ORF">MAGMO_0229</name>
</gene>
<dbReference type="PANTHER" id="PTHR43651">
    <property type="entry name" value="1,4-ALPHA-GLUCAN-BRANCHING ENZYME"/>
    <property type="match status" value="1"/>
</dbReference>
<feature type="compositionally biased region" description="Basic residues" evidence="12">
    <location>
        <begin position="1300"/>
        <end position="1317"/>
    </location>
</feature>
<dbReference type="FunFam" id="2.60.40.1180:FF:000002">
    <property type="entry name" value="1,4-alpha-glucan branching enzyme GlgB"/>
    <property type="match status" value="1"/>
</dbReference>
<dbReference type="GO" id="GO:0004553">
    <property type="term" value="F:hydrolase activity, hydrolyzing O-glycosyl compounds"/>
    <property type="evidence" value="ECO:0007669"/>
    <property type="project" value="InterPro"/>
</dbReference>
<dbReference type="GO" id="GO:0003844">
    <property type="term" value="F:1,4-alpha-glucan branching enzyme activity"/>
    <property type="evidence" value="ECO:0007669"/>
    <property type="project" value="UniProtKB-UniRule"/>
</dbReference>
<dbReference type="Pfam" id="PF02922">
    <property type="entry name" value="CBM_48"/>
    <property type="match status" value="1"/>
</dbReference>
<dbReference type="InterPro" id="IPR004193">
    <property type="entry name" value="Glyco_hydro_13_N"/>
</dbReference>
<evidence type="ECO:0000256" key="11">
    <source>
        <dbReference type="HAMAP-Rule" id="MF_00685"/>
    </source>
</evidence>
<dbReference type="SUPFAM" id="SSF51011">
    <property type="entry name" value="Glycosyl hydrolase domain"/>
    <property type="match status" value="1"/>
</dbReference>
<evidence type="ECO:0000256" key="4">
    <source>
        <dbReference type="ARBA" id="ARBA00006821"/>
    </source>
</evidence>
<evidence type="ECO:0000256" key="3">
    <source>
        <dbReference type="ARBA" id="ARBA00004964"/>
    </source>
</evidence>
<dbReference type="UniPathway" id="UPA00164"/>
<dbReference type="SUPFAM" id="SSF81296">
    <property type="entry name" value="E set domains"/>
    <property type="match status" value="2"/>
</dbReference>
<comment type="similarity">
    <text evidence="5 11">Belongs to the glycosyl hydrolase 13 family. GlgB subfamily.</text>
</comment>
<evidence type="ECO:0000256" key="1">
    <source>
        <dbReference type="ARBA" id="ARBA00000826"/>
    </source>
</evidence>
<evidence type="ECO:0000259" key="13">
    <source>
        <dbReference type="SMART" id="SM00642"/>
    </source>
</evidence>
<evidence type="ECO:0000313" key="14">
    <source>
        <dbReference type="EMBL" id="CRH04443.1"/>
    </source>
</evidence>
<evidence type="ECO:0000256" key="6">
    <source>
        <dbReference type="ARBA" id="ARBA00022600"/>
    </source>
</evidence>
<dbReference type="EMBL" id="LO017727">
    <property type="protein sequence ID" value="CRH04443.1"/>
    <property type="molecule type" value="Genomic_DNA"/>
</dbReference>
<evidence type="ECO:0000256" key="2">
    <source>
        <dbReference type="ARBA" id="ARBA00002953"/>
    </source>
</evidence>
<dbReference type="GO" id="GO:0043169">
    <property type="term" value="F:cation binding"/>
    <property type="evidence" value="ECO:0007669"/>
    <property type="project" value="InterPro"/>
</dbReference>
<dbReference type="CDD" id="cd02855">
    <property type="entry name" value="E_set_GBE_prok_N"/>
    <property type="match status" value="1"/>
</dbReference>
<comment type="function">
    <text evidence="2 11">Catalyzes the formation of the alpha-1,6-glucosidic linkages in glycogen by scission of a 1,4-alpha-linked oligosaccharide from growing alpha-1,4-glucan chains and the subsequent attachment of the oligosaccharide to the alpha-1,6 position.</text>
</comment>
<dbReference type="SMART" id="SM00642">
    <property type="entry name" value="Aamy"/>
    <property type="match status" value="1"/>
</dbReference>
<dbReference type="Gene3D" id="3.20.20.80">
    <property type="entry name" value="Glycosidases"/>
    <property type="match status" value="1"/>
</dbReference>
<dbReference type="InterPro" id="IPR011330">
    <property type="entry name" value="Glyco_hydro/deAcase_b/a-brl"/>
</dbReference>
<dbReference type="InterPro" id="IPR006048">
    <property type="entry name" value="A-amylase/branching_C"/>
</dbReference>
<dbReference type="Pfam" id="PF00128">
    <property type="entry name" value="Alpha-amylase"/>
    <property type="match status" value="1"/>
</dbReference>
<sequence>MEFIAENLEGTPNLCGSEPLIARAVESGQAHARFLDDSDLHMPAMRAASGIILHMHQPMIPAEQGRTLQQAGLISHLKHMYDNPHIGDNHNAPIFHWCYKRMAEFVSQLRHEGRSPRVMLDYSGALLHGLRSSGMGDIIDALKGVTCNPSFRRNVEWLGSSWGHAPMDAISPRDFERQVRAWQHTFASLFGTEALGWVRGFSPANLSLPNHPDHAYAVISTLRECGYQWIVLPEEAVADPSSGEHPRSVHLPHRLVARNSAGDEVEILTMLISPGNRHLQVGQLQPYYESLQLGRKQLGDKQVPPMALQWGPGEEGGVMMNEFPAKYREVVNSASGSETPLMNVSEYLEHLFALGVAWEALPVVQPAHQKAVWANFKPPARGDKAAALEKVISTLRSDDPHFAMNSPRMTDDGGWVKAQGERLSTADHLSIHYHHVVDGEATGEEPRVNHALRHLLLAQDSQLQSGTLASFGEELCRRGHEILNHDFAEGAGQPQSQPAADAVAKTATAPKAKPATKSKRDPAKKVANSPAKRAAKRASLATPAPAPKPVDPLVPLHAKLHTDPFAVLGRFFDPKDATQILIRVHLPDAQKVKVWEVGEAMTRLEGSDFFEWRGAAEGVPSHYHLWVQDRAGHEQLSYDPYSFGPQLLDFDLHLFNEGSHRQAWRFLGAHETEVEGIAGVRFAVWAPNAQRVSVVGDFNQWHGLRYPMHPRSSAGIWELFIPGIVAGTLYKYEIQSRDGGPSFLKVDPYGRSFELRPKNASIVAPAPAHDWQDGAWMEARKHFDWQRQPISVYEVHLGSWKRGSEGQLLSYREMADELVPYVLEMGFTHVEFMPITEHPFDPSWGYQATGYFAPTSRFGSPDDLRYLVDVLHQNSIGVILDWVPAHFPKDAHALARFDGTALYEHEDPRLGEHMDWSTLIFNFGRHEVKSFLISSAIYWLTEFHIDGLRVDAVASMLYLDYSREEWIPNRYGGRENLEAIAFLRDLNRSAHQEVSGALIFAEESTAWPMVTKPGEVGGLGFNMKWNMGWMNDTLSYISEESVHKKYHHEQWTFSLVYAFNENFILPFSHDEVVHGKGSMLGKMPGDEWQRFANLRALYGYMFTHPGKKLLFMGTEFAQSNEWDSSVPLSWSLLQYGPHQGVQRVVRDLNNLYRNHSALHGHDFDEGGFEWIETQDGANAILIYARKSEAGHLVVLINMTPIPHEAYRVGVLGGGAYREIFNTDSEFYGGSNVGNGGADLAVEDKGWMGREQSILLRVPPLAMIVLQPVAEMGDNQTKAVVKRATTAVTKQPAAGVPAKAKTGKKKPAPRKAAPKKTT</sequence>
<dbReference type="HAMAP" id="MF_00685">
    <property type="entry name" value="GlgB"/>
    <property type="match status" value="1"/>
</dbReference>
<feature type="active site" description="Nucleophile" evidence="11">
    <location>
        <position position="951"/>
    </location>
</feature>
<evidence type="ECO:0000256" key="8">
    <source>
        <dbReference type="ARBA" id="ARBA00022679"/>
    </source>
</evidence>
<keyword evidence="10 11" id="KW-0119">Carbohydrate metabolism</keyword>
<dbReference type="InterPro" id="IPR006047">
    <property type="entry name" value="GH13_cat_dom"/>
</dbReference>
<dbReference type="NCBIfam" id="TIGR01515">
    <property type="entry name" value="branching_enzym"/>
    <property type="match status" value="1"/>
</dbReference>
<dbReference type="InterPro" id="IPR054169">
    <property type="entry name" value="GlgB_N"/>
</dbReference>
<dbReference type="Pfam" id="PF03065">
    <property type="entry name" value="Glyco_hydro_57"/>
    <property type="match status" value="1"/>
</dbReference>
<dbReference type="CDD" id="cd11322">
    <property type="entry name" value="AmyAc_Glg_BE"/>
    <property type="match status" value="1"/>
</dbReference>
<dbReference type="InterPro" id="IPR006407">
    <property type="entry name" value="GlgB"/>
</dbReference>
<dbReference type="Gene3D" id="2.60.40.10">
    <property type="entry name" value="Immunoglobulins"/>
    <property type="match status" value="1"/>
</dbReference>
<evidence type="ECO:0000256" key="12">
    <source>
        <dbReference type="SAM" id="MobiDB-lite"/>
    </source>
</evidence>
<dbReference type="EC" id="2.4.1.18" evidence="11"/>
<dbReference type="SUPFAM" id="SSF88713">
    <property type="entry name" value="Glycoside hydrolase/deacetylase"/>
    <property type="match status" value="1"/>
</dbReference>
<comment type="similarity">
    <text evidence="4">Belongs to the glycosyl hydrolase 57 family.</text>
</comment>
<comment type="catalytic activity">
    <reaction evidence="1 11">
        <text>Transfers a segment of a (1-&gt;4)-alpha-D-glucan chain to a primary hydroxy group in a similar glucan chain.</text>
        <dbReference type="EC" id="2.4.1.18"/>
    </reaction>
</comment>
<keyword evidence="8 11" id="KW-0808">Transferase</keyword>
<dbReference type="NCBIfam" id="NF008967">
    <property type="entry name" value="PRK12313.1"/>
    <property type="match status" value="1"/>
</dbReference>
<dbReference type="Pfam" id="PF02806">
    <property type="entry name" value="Alpha-amylase_C"/>
    <property type="match status" value="1"/>
</dbReference>
<dbReference type="Gene3D" id="3.20.110.20">
    <property type="match status" value="1"/>
</dbReference>
<dbReference type="InterPro" id="IPR044143">
    <property type="entry name" value="GlgB_N_E_set_prok"/>
</dbReference>
<protein>
    <recommendedName>
        <fullName evidence="11">1,4-alpha-glucan branching enzyme GlgB</fullName>
        <ecNumber evidence="11">2.4.1.18</ecNumber>
    </recommendedName>
    <alternativeName>
        <fullName evidence="11">1,4-alpha-D-glucan:1,4-alpha-D-glucan 6-glucosyl-transferase</fullName>
    </alternativeName>
    <alternativeName>
        <fullName evidence="11">Alpha-(1-&gt;4)-glucan branching enzyme</fullName>
    </alternativeName>
    <alternativeName>
        <fullName evidence="11">Glycogen branching enzyme</fullName>
        <shortName evidence="11">BE</shortName>
    </alternativeName>
</protein>
<feature type="compositionally biased region" description="Low complexity" evidence="12">
    <location>
        <begin position="498"/>
        <end position="515"/>
    </location>
</feature>
<dbReference type="PANTHER" id="PTHR43651:SF3">
    <property type="entry name" value="1,4-ALPHA-GLUCAN-BRANCHING ENZYME"/>
    <property type="match status" value="1"/>
</dbReference>
<dbReference type="GO" id="GO:0005978">
    <property type="term" value="P:glycogen biosynthetic process"/>
    <property type="evidence" value="ECO:0007669"/>
    <property type="project" value="UniProtKB-UniRule"/>
</dbReference>
<keyword evidence="9 11" id="KW-0320">Glycogen biosynthesis</keyword>
<comment type="subunit">
    <text evidence="11">Monomer.</text>
</comment>
<evidence type="ECO:0000256" key="7">
    <source>
        <dbReference type="ARBA" id="ARBA00022676"/>
    </source>
</evidence>